<proteinExistence type="predicted"/>
<evidence type="ECO:0000313" key="1">
    <source>
        <dbReference type="EMBL" id="MCA9756238.1"/>
    </source>
</evidence>
<dbReference type="Gene3D" id="3.40.1260.10">
    <property type="entry name" value="DsrEFH-like"/>
    <property type="match status" value="1"/>
</dbReference>
<dbReference type="InterPro" id="IPR019870">
    <property type="entry name" value="Se_metab_YedF"/>
</dbReference>
<comment type="caution">
    <text evidence="1">The sequence shown here is derived from an EMBL/GenBank/DDBJ whole genome shotgun (WGS) entry which is preliminary data.</text>
</comment>
<protein>
    <submittedName>
        <fullName evidence="1">Sulfurtransferase-like selenium metabolism protein YedF</fullName>
    </submittedName>
</protein>
<dbReference type="InterPro" id="IPR027396">
    <property type="entry name" value="DsrEFH-like"/>
</dbReference>
<dbReference type="NCBIfam" id="TIGR03527">
    <property type="entry name" value="selenium_YedF"/>
    <property type="match status" value="1"/>
</dbReference>
<dbReference type="SUPFAM" id="SSF75169">
    <property type="entry name" value="DsrEFH-like"/>
    <property type="match status" value="1"/>
</dbReference>
<sequence length="111" mass="11687">MVLLYLNSDRMGQGDDVLGRKLLLAFLKELAASDVQVDLVGCVNDGVRLTSKGSAALESLEALAAKGARIASCGTCLDHLGIREDLAIGEVGNMAQTVQVMATAERILRPC</sequence>
<reference evidence="1" key="2">
    <citation type="journal article" date="2021" name="Microbiome">
        <title>Successional dynamics and alternative stable states in a saline activated sludge microbial community over 9 years.</title>
        <authorList>
            <person name="Wang Y."/>
            <person name="Ye J."/>
            <person name="Ju F."/>
            <person name="Liu L."/>
            <person name="Boyd J.A."/>
            <person name="Deng Y."/>
            <person name="Parks D.H."/>
            <person name="Jiang X."/>
            <person name="Yin X."/>
            <person name="Woodcroft B.J."/>
            <person name="Tyson G.W."/>
            <person name="Hugenholtz P."/>
            <person name="Polz M.F."/>
            <person name="Zhang T."/>
        </authorList>
    </citation>
    <scope>NUCLEOTIDE SEQUENCE</scope>
    <source>
        <strain evidence="1">HKST-UBA02</strain>
    </source>
</reference>
<reference evidence="1" key="1">
    <citation type="submission" date="2020-04" db="EMBL/GenBank/DDBJ databases">
        <authorList>
            <person name="Zhang T."/>
        </authorList>
    </citation>
    <scope>NUCLEOTIDE SEQUENCE</scope>
    <source>
        <strain evidence="1">HKST-UBA02</strain>
    </source>
</reference>
<dbReference type="AlphaFoldDB" id="A0A956NC41"/>
<dbReference type="Pfam" id="PF02635">
    <property type="entry name" value="DsrE"/>
    <property type="match status" value="1"/>
</dbReference>
<gene>
    <name evidence="1" type="primary">yedF</name>
    <name evidence="1" type="ORF">KDA27_10570</name>
</gene>
<dbReference type="EMBL" id="JAGQHS010000046">
    <property type="protein sequence ID" value="MCA9756238.1"/>
    <property type="molecule type" value="Genomic_DNA"/>
</dbReference>
<organism evidence="1 2">
    <name type="scientific">Eiseniibacteriota bacterium</name>
    <dbReference type="NCBI Taxonomy" id="2212470"/>
    <lineage>
        <taxon>Bacteria</taxon>
        <taxon>Candidatus Eiseniibacteriota</taxon>
    </lineage>
</organism>
<dbReference type="Proteomes" id="UP000739538">
    <property type="component" value="Unassembled WGS sequence"/>
</dbReference>
<accession>A0A956NC41</accession>
<evidence type="ECO:0000313" key="2">
    <source>
        <dbReference type="Proteomes" id="UP000739538"/>
    </source>
</evidence>
<name>A0A956NC41_UNCEI</name>
<dbReference type="InterPro" id="IPR003787">
    <property type="entry name" value="Sulphur_relay_DsrE/F-like"/>
</dbReference>